<evidence type="ECO:0000256" key="2">
    <source>
        <dbReference type="SAM" id="MobiDB-lite"/>
    </source>
</evidence>
<sequence>MNQLFHLQCKLAEVQIENQFLKIQNEKLAEQVQKNELKDNISRSSRPVRRNLIADFSKLETQKLTNEIDYLKKKVGTKDEEILLLNTHLKNLETELTENKRIINQMTETFTFVSRSSNPEDHFPMEDQFDDFYSVKIRSLHEELQKTNEKLEKETEKNLSDHFKIKRECENLKMSNRRFEKTVEMLQNQLKENQIQLENTEKARMENNQEMTFYMEEMQSDFELKIMGMQLEKENLKKELEELKKENRFRQGSSEEWKPMAQREKERKEEDLSERIRKRLEGLGLSRY</sequence>
<accession>A0A1I7TT92</accession>
<evidence type="ECO:0000313" key="4">
    <source>
        <dbReference type="WBParaSite" id="Csp11.Scaffold629.g11547.t1"/>
    </source>
</evidence>
<feature type="region of interest" description="Disordered" evidence="2">
    <location>
        <begin position="245"/>
        <end position="276"/>
    </location>
</feature>
<name>A0A1I7TT92_9PELO</name>
<keyword evidence="3" id="KW-1185">Reference proteome</keyword>
<organism evidence="3 4">
    <name type="scientific">Caenorhabditis tropicalis</name>
    <dbReference type="NCBI Taxonomy" id="1561998"/>
    <lineage>
        <taxon>Eukaryota</taxon>
        <taxon>Metazoa</taxon>
        <taxon>Ecdysozoa</taxon>
        <taxon>Nematoda</taxon>
        <taxon>Chromadorea</taxon>
        <taxon>Rhabditida</taxon>
        <taxon>Rhabditina</taxon>
        <taxon>Rhabditomorpha</taxon>
        <taxon>Rhabditoidea</taxon>
        <taxon>Rhabditidae</taxon>
        <taxon>Peloderinae</taxon>
        <taxon>Caenorhabditis</taxon>
    </lineage>
</organism>
<evidence type="ECO:0000313" key="3">
    <source>
        <dbReference type="Proteomes" id="UP000095282"/>
    </source>
</evidence>
<dbReference type="WBParaSite" id="Csp11.Scaffold629.g11547.t1">
    <property type="protein sequence ID" value="Csp11.Scaffold629.g11547.t1"/>
    <property type="gene ID" value="Csp11.Scaffold629.g11547"/>
</dbReference>
<keyword evidence="1" id="KW-0175">Coiled coil</keyword>
<feature type="coiled-coil region" evidence="1">
    <location>
        <begin position="11"/>
        <end position="38"/>
    </location>
</feature>
<reference evidence="4" key="1">
    <citation type="submission" date="2016-11" db="UniProtKB">
        <authorList>
            <consortium name="WormBaseParasite"/>
        </authorList>
    </citation>
    <scope>IDENTIFICATION</scope>
</reference>
<dbReference type="Proteomes" id="UP000095282">
    <property type="component" value="Unplaced"/>
</dbReference>
<dbReference type="AlphaFoldDB" id="A0A1I7TT92"/>
<evidence type="ECO:0000256" key="1">
    <source>
        <dbReference type="SAM" id="Coils"/>
    </source>
</evidence>
<protein>
    <submittedName>
        <fullName evidence="4">Coiled-coil domain-containing protein</fullName>
    </submittedName>
</protein>
<proteinExistence type="predicted"/>